<sequence length="79" mass="8395">MDTVLAEGIEPGSGLEKSQEQPIIRPDLASLLYPKDLRVSSTLAALQGLITHATNTCSITKNEKALESCLGVSLKAKKT</sequence>
<organism evidence="2 3">
    <name type="scientific">Botrytis porri</name>
    <dbReference type="NCBI Taxonomy" id="87229"/>
    <lineage>
        <taxon>Eukaryota</taxon>
        <taxon>Fungi</taxon>
        <taxon>Dikarya</taxon>
        <taxon>Ascomycota</taxon>
        <taxon>Pezizomycotina</taxon>
        <taxon>Leotiomycetes</taxon>
        <taxon>Helotiales</taxon>
        <taxon>Sclerotiniaceae</taxon>
        <taxon>Botrytis</taxon>
    </lineage>
</organism>
<feature type="region of interest" description="Disordered" evidence="1">
    <location>
        <begin position="1"/>
        <end position="20"/>
    </location>
</feature>
<proteinExistence type="predicted"/>
<keyword evidence="3" id="KW-1185">Reference proteome</keyword>
<gene>
    <name evidence="2" type="ORF">BPOR_0612g00020</name>
</gene>
<evidence type="ECO:0000313" key="3">
    <source>
        <dbReference type="Proteomes" id="UP000297280"/>
    </source>
</evidence>
<comment type="caution">
    <text evidence="2">The sequence shown here is derived from an EMBL/GenBank/DDBJ whole genome shotgun (WGS) entry which is preliminary data.</text>
</comment>
<dbReference type="AlphaFoldDB" id="A0A4Z1KQG9"/>
<protein>
    <submittedName>
        <fullName evidence="2">Uncharacterized protein</fullName>
    </submittedName>
</protein>
<dbReference type="EMBL" id="PQXO01000611">
    <property type="protein sequence ID" value="TGO83655.1"/>
    <property type="molecule type" value="Genomic_DNA"/>
</dbReference>
<reference evidence="2 3" key="1">
    <citation type="submission" date="2017-12" db="EMBL/GenBank/DDBJ databases">
        <title>Comparative genomics of Botrytis spp.</title>
        <authorList>
            <person name="Valero-Jimenez C.A."/>
            <person name="Tapia P."/>
            <person name="Veloso J."/>
            <person name="Silva-Moreno E."/>
            <person name="Staats M."/>
            <person name="Valdes J.H."/>
            <person name="Van Kan J.A.L."/>
        </authorList>
    </citation>
    <scope>NUCLEOTIDE SEQUENCE [LARGE SCALE GENOMIC DNA]</scope>
    <source>
        <strain evidence="2 3">MUCL3349</strain>
    </source>
</reference>
<evidence type="ECO:0000256" key="1">
    <source>
        <dbReference type="SAM" id="MobiDB-lite"/>
    </source>
</evidence>
<name>A0A4Z1KQG9_9HELO</name>
<dbReference type="Proteomes" id="UP000297280">
    <property type="component" value="Unassembled WGS sequence"/>
</dbReference>
<evidence type="ECO:0000313" key="2">
    <source>
        <dbReference type="EMBL" id="TGO83655.1"/>
    </source>
</evidence>
<accession>A0A4Z1KQG9</accession>